<sequence length="71" mass="8011">MRNLPASPVQPVTVNSLSHGNKLFHTAKLENTTQNQNITRMTAMSCGYATYSQTIMKMQGRDRPRFRIAAK</sequence>
<accession>A0A2T3AHW2</accession>
<dbReference type="AlphaFoldDB" id="A0A2T3AHW2"/>
<protein>
    <submittedName>
        <fullName evidence="1">Uncharacterized protein</fullName>
    </submittedName>
</protein>
<dbReference type="InParanoid" id="A0A2T3AHW2"/>
<evidence type="ECO:0000313" key="1">
    <source>
        <dbReference type="EMBL" id="PSR98987.1"/>
    </source>
</evidence>
<evidence type="ECO:0000313" key="2">
    <source>
        <dbReference type="Proteomes" id="UP000241462"/>
    </source>
</evidence>
<dbReference type="EMBL" id="KZ678387">
    <property type="protein sequence ID" value="PSR98987.1"/>
    <property type="molecule type" value="Genomic_DNA"/>
</dbReference>
<keyword evidence="2" id="KW-1185">Reference proteome</keyword>
<dbReference type="Proteomes" id="UP000241462">
    <property type="component" value="Unassembled WGS sequence"/>
</dbReference>
<reference evidence="1 2" key="1">
    <citation type="journal article" date="2018" name="Mycol. Prog.">
        <title>Coniella lustricola, a new species from submerged detritus.</title>
        <authorList>
            <person name="Raudabaugh D.B."/>
            <person name="Iturriaga T."/>
            <person name="Carver A."/>
            <person name="Mondo S."/>
            <person name="Pangilinan J."/>
            <person name="Lipzen A."/>
            <person name="He G."/>
            <person name="Amirebrahimi M."/>
            <person name="Grigoriev I.V."/>
            <person name="Miller A.N."/>
        </authorList>
    </citation>
    <scope>NUCLEOTIDE SEQUENCE [LARGE SCALE GENOMIC DNA]</scope>
    <source>
        <strain evidence="1 2">B22-T-1</strain>
    </source>
</reference>
<proteinExistence type="predicted"/>
<organism evidence="1 2">
    <name type="scientific">Coniella lustricola</name>
    <dbReference type="NCBI Taxonomy" id="2025994"/>
    <lineage>
        <taxon>Eukaryota</taxon>
        <taxon>Fungi</taxon>
        <taxon>Dikarya</taxon>
        <taxon>Ascomycota</taxon>
        <taxon>Pezizomycotina</taxon>
        <taxon>Sordariomycetes</taxon>
        <taxon>Sordariomycetidae</taxon>
        <taxon>Diaporthales</taxon>
        <taxon>Schizoparmaceae</taxon>
        <taxon>Coniella</taxon>
    </lineage>
</organism>
<name>A0A2T3AHW2_9PEZI</name>
<gene>
    <name evidence="1" type="ORF">BD289DRAFT_65970</name>
</gene>